<evidence type="ECO:0000256" key="1">
    <source>
        <dbReference type="ARBA" id="ARBA00006739"/>
    </source>
</evidence>
<keyword evidence="2" id="KW-0328">Glycosyltransferase</keyword>
<dbReference type="Proteomes" id="UP000199150">
    <property type="component" value="Unassembled WGS sequence"/>
</dbReference>
<evidence type="ECO:0000259" key="4">
    <source>
        <dbReference type="Pfam" id="PF00535"/>
    </source>
</evidence>
<comment type="similarity">
    <text evidence="1">Belongs to the glycosyltransferase 2 family.</text>
</comment>
<proteinExistence type="inferred from homology"/>
<dbReference type="Gene3D" id="3.90.550.10">
    <property type="entry name" value="Spore Coat Polysaccharide Biosynthesis Protein SpsA, Chain A"/>
    <property type="match status" value="1"/>
</dbReference>
<dbReference type="STRING" id="260084.SAMN02927928_2625"/>
<dbReference type="InterPro" id="IPR029044">
    <property type="entry name" value="Nucleotide-diphossugar_trans"/>
</dbReference>
<evidence type="ECO:0000313" key="5">
    <source>
        <dbReference type="EMBL" id="SCW67593.1"/>
    </source>
</evidence>
<protein>
    <submittedName>
        <fullName evidence="5">Glycosyltransferase, GT2 family</fullName>
    </submittedName>
</protein>
<evidence type="ECO:0000313" key="6">
    <source>
        <dbReference type="Proteomes" id="UP000199150"/>
    </source>
</evidence>
<organism evidence="5 6">
    <name type="scientific">Asticcacaulis taihuensis</name>
    <dbReference type="NCBI Taxonomy" id="260084"/>
    <lineage>
        <taxon>Bacteria</taxon>
        <taxon>Pseudomonadati</taxon>
        <taxon>Pseudomonadota</taxon>
        <taxon>Alphaproteobacteria</taxon>
        <taxon>Caulobacterales</taxon>
        <taxon>Caulobacteraceae</taxon>
        <taxon>Asticcacaulis</taxon>
    </lineage>
</organism>
<dbReference type="InterPro" id="IPR001173">
    <property type="entry name" value="Glyco_trans_2-like"/>
</dbReference>
<keyword evidence="3 5" id="KW-0808">Transferase</keyword>
<dbReference type="OrthoDB" id="9771846at2"/>
<sequence length="387" mass="42234">MGTRKPKVLHCITAYNGETIVPRAIHSALAMDQTVADIDILILDDCSPQPGFSERIRTLCAELGINYYRTPRNLGIPRNCSLGLLAGLKNGYDFVTINNSDTIFSRSVISELVKAYRANPNVGSVTAWSNNVSIYSIPNKDPDHFLGTQERTDWFANIVSGLYSGRVIDIPAGISFCILIPTDVIADVGINDPVFGRGYCEETDWSLRSLAAGYRICLAPGAFTYHQGRGSNLTAGLVTGDQTTVPENEAIIDMRYPNFRSQCDIFISANPLPKMHRDVARAVIDAGLKDVGYEINICSPDLDVADDAVVSLNFNPHSDGGSGTLSYFGFQDQVSFSLSDIGASIKSTFGKVPVRINAYDRSALVSTLRESFSESYALTRRNYPSLV</sequence>
<dbReference type="RefSeq" id="WP_090648714.1">
    <property type="nucleotide sequence ID" value="NZ_CBCRYE010000002.1"/>
</dbReference>
<dbReference type="AlphaFoldDB" id="A0A1G4SEI1"/>
<feature type="domain" description="Glycosyltransferase 2-like" evidence="4">
    <location>
        <begin position="11"/>
        <end position="132"/>
    </location>
</feature>
<dbReference type="GO" id="GO:0016757">
    <property type="term" value="F:glycosyltransferase activity"/>
    <property type="evidence" value="ECO:0007669"/>
    <property type="project" value="UniProtKB-KW"/>
</dbReference>
<dbReference type="PANTHER" id="PTHR43179:SF12">
    <property type="entry name" value="GALACTOFURANOSYLTRANSFERASE GLFT2"/>
    <property type="match status" value="1"/>
</dbReference>
<evidence type="ECO:0000256" key="3">
    <source>
        <dbReference type="ARBA" id="ARBA00022679"/>
    </source>
</evidence>
<dbReference type="PANTHER" id="PTHR43179">
    <property type="entry name" value="RHAMNOSYLTRANSFERASE WBBL"/>
    <property type="match status" value="1"/>
</dbReference>
<gene>
    <name evidence="5" type="ORF">SAMN02927928_2625</name>
</gene>
<keyword evidence="6" id="KW-1185">Reference proteome</keyword>
<dbReference type="Pfam" id="PF00535">
    <property type="entry name" value="Glycos_transf_2"/>
    <property type="match status" value="1"/>
</dbReference>
<accession>A0A1G4SEI1</accession>
<name>A0A1G4SEI1_9CAUL</name>
<dbReference type="SUPFAM" id="SSF53448">
    <property type="entry name" value="Nucleotide-diphospho-sugar transferases"/>
    <property type="match status" value="1"/>
</dbReference>
<dbReference type="EMBL" id="FMTS01000004">
    <property type="protein sequence ID" value="SCW67593.1"/>
    <property type="molecule type" value="Genomic_DNA"/>
</dbReference>
<reference evidence="6" key="1">
    <citation type="submission" date="2016-10" db="EMBL/GenBank/DDBJ databases">
        <authorList>
            <person name="Varghese N."/>
            <person name="Submissions S."/>
        </authorList>
    </citation>
    <scope>NUCLEOTIDE SEQUENCE [LARGE SCALE GENOMIC DNA]</scope>
    <source>
        <strain evidence="6">CGMCC 1.3431</strain>
    </source>
</reference>
<evidence type="ECO:0000256" key="2">
    <source>
        <dbReference type="ARBA" id="ARBA00022676"/>
    </source>
</evidence>